<feature type="compositionally biased region" description="Basic and acidic residues" evidence="1">
    <location>
        <begin position="232"/>
        <end position="245"/>
    </location>
</feature>
<dbReference type="AlphaFoldDB" id="A0A835R0K5"/>
<comment type="caution">
    <text evidence="3">The sequence shown here is derived from an EMBL/GenBank/DDBJ whole genome shotgun (WGS) entry which is preliminary data.</text>
</comment>
<accession>A0A835R0K5</accession>
<name>A0A835R0K5_VANPL</name>
<organism evidence="3 4">
    <name type="scientific">Vanilla planifolia</name>
    <name type="common">Vanilla</name>
    <dbReference type="NCBI Taxonomy" id="51239"/>
    <lineage>
        <taxon>Eukaryota</taxon>
        <taxon>Viridiplantae</taxon>
        <taxon>Streptophyta</taxon>
        <taxon>Embryophyta</taxon>
        <taxon>Tracheophyta</taxon>
        <taxon>Spermatophyta</taxon>
        <taxon>Magnoliopsida</taxon>
        <taxon>Liliopsida</taxon>
        <taxon>Asparagales</taxon>
        <taxon>Orchidaceae</taxon>
        <taxon>Vanilloideae</taxon>
        <taxon>Vanilleae</taxon>
        <taxon>Vanilla</taxon>
    </lineage>
</organism>
<gene>
    <name evidence="3" type="ORF">HPP92_012741</name>
</gene>
<feature type="compositionally biased region" description="Basic and acidic residues" evidence="1">
    <location>
        <begin position="170"/>
        <end position="182"/>
    </location>
</feature>
<feature type="region of interest" description="Disordered" evidence="1">
    <location>
        <begin position="60"/>
        <end position="245"/>
    </location>
</feature>
<protein>
    <submittedName>
        <fullName evidence="3">Uncharacterized protein</fullName>
    </submittedName>
</protein>
<evidence type="ECO:0000256" key="2">
    <source>
        <dbReference type="SAM" id="SignalP"/>
    </source>
</evidence>
<evidence type="ECO:0000313" key="3">
    <source>
        <dbReference type="EMBL" id="KAG0478022.1"/>
    </source>
</evidence>
<keyword evidence="2" id="KW-0732">Signal</keyword>
<feature type="compositionally biased region" description="Pro residues" evidence="1">
    <location>
        <begin position="109"/>
        <end position="129"/>
    </location>
</feature>
<reference evidence="3 4" key="1">
    <citation type="journal article" date="2020" name="Nat. Food">
        <title>A phased Vanilla planifolia genome enables genetic improvement of flavour and production.</title>
        <authorList>
            <person name="Hasing T."/>
            <person name="Tang H."/>
            <person name="Brym M."/>
            <person name="Khazi F."/>
            <person name="Huang T."/>
            <person name="Chambers A.H."/>
        </authorList>
    </citation>
    <scope>NUCLEOTIDE SEQUENCE [LARGE SCALE GENOMIC DNA]</scope>
    <source>
        <tissue evidence="3">Leaf</tissue>
    </source>
</reference>
<proteinExistence type="predicted"/>
<evidence type="ECO:0000313" key="4">
    <source>
        <dbReference type="Proteomes" id="UP000639772"/>
    </source>
</evidence>
<evidence type="ECO:0000256" key="1">
    <source>
        <dbReference type="SAM" id="MobiDB-lite"/>
    </source>
</evidence>
<feature type="chain" id="PRO_5032477341" evidence="2">
    <location>
        <begin position="26"/>
        <end position="245"/>
    </location>
</feature>
<sequence>MANMLTVVVLSIFVVLISFNSSAQGASRFLLNSNREPPLQPQENPTFPWPQFPKYFTIAEAPSLPKPEAPPKTRCSKSEAAQKSKFPPKPNEHKSPKLAFPPSHEVPLFPKPQPPPLHQMWPFPMPKWPMPSFHQRKTLPKRALPPLPQVPDLPVFELSPQAEKLAPPNHKLESQPKLEGHLRQHKPAFAPKSEDKTLPNANSNPNPSLPPQPEMQPKFEEPAMQPMPYHEIQPKKAEGPIPPRD</sequence>
<dbReference type="EMBL" id="JADCNM010000006">
    <property type="protein sequence ID" value="KAG0478022.1"/>
    <property type="molecule type" value="Genomic_DNA"/>
</dbReference>
<dbReference type="Proteomes" id="UP000639772">
    <property type="component" value="Chromosome 6"/>
</dbReference>
<feature type="signal peptide" evidence="2">
    <location>
        <begin position="1"/>
        <end position="25"/>
    </location>
</feature>